<gene>
    <name evidence="2" type="ORF">pipiens_009675</name>
</gene>
<evidence type="ECO:0000256" key="1">
    <source>
        <dbReference type="SAM" id="MobiDB-lite"/>
    </source>
</evidence>
<dbReference type="AlphaFoldDB" id="A0ABD1DD14"/>
<accession>A0ABD1DD14</accession>
<proteinExistence type="predicted"/>
<protein>
    <submittedName>
        <fullName evidence="2">Uncharacterized protein</fullName>
    </submittedName>
</protein>
<dbReference type="EMBL" id="JBEHCU010006253">
    <property type="protein sequence ID" value="KAL1397548.1"/>
    <property type="molecule type" value="Genomic_DNA"/>
</dbReference>
<evidence type="ECO:0000313" key="2">
    <source>
        <dbReference type="EMBL" id="KAL1397548.1"/>
    </source>
</evidence>
<feature type="region of interest" description="Disordered" evidence="1">
    <location>
        <begin position="1"/>
        <end position="23"/>
    </location>
</feature>
<name>A0ABD1DD14_CULPP</name>
<evidence type="ECO:0000313" key="3">
    <source>
        <dbReference type="Proteomes" id="UP001562425"/>
    </source>
</evidence>
<dbReference type="PANTHER" id="PTHR13021">
    <property type="entry name" value="PRE-MRNA-SPLICING FACTOR ISY1"/>
    <property type="match status" value="1"/>
</dbReference>
<reference evidence="2 3" key="1">
    <citation type="submission" date="2024-05" db="EMBL/GenBank/DDBJ databases">
        <title>Culex pipiens pipiens assembly and annotation.</title>
        <authorList>
            <person name="Alout H."/>
            <person name="Durand T."/>
        </authorList>
    </citation>
    <scope>NUCLEOTIDE SEQUENCE [LARGE SCALE GENOMIC DNA]</scope>
    <source>
        <strain evidence="2">HA-2024</strain>
        <tissue evidence="2">Whole body</tissue>
    </source>
</reference>
<comment type="caution">
    <text evidence="2">The sequence shown here is derived from an EMBL/GenBank/DDBJ whole genome shotgun (WGS) entry which is preliminary data.</text>
</comment>
<dbReference type="Pfam" id="PF06246">
    <property type="entry name" value="Isy1"/>
    <property type="match status" value="1"/>
</dbReference>
<sequence>MPQCGEVRKLFEQEPPPPPKKTRAELMKDIGVDSYGYRDDDDVILLPLLEKAERQAIQWVFEEWKQQRAGPDEEDIY</sequence>
<keyword evidence="3" id="KW-1185">Reference proteome</keyword>
<feature type="compositionally biased region" description="Basic and acidic residues" evidence="1">
    <location>
        <begin position="1"/>
        <end position="12"/>
    </location>
</feature>
<dbReference type="Proteomes" id="UP001562425">
    <property type="component" value="Unassembled WGS sequence"/>
</dbReference>
<dbReference type="InterPro" id="IPR009360">
    <property type="entry name" value="Isy1"/>
</dbReference>
<organism evidence="2 3">
    <name type="scientific">Culex pipiens pipiens</name>
    <name type="common">Northern house mosquito</name>
    <dbReference type="NCBI Taxonomy" id="38569"/>
    <lineage>
        <taxon>Eukaryota</taxon>
        <taxon>Metazoa</taxon>
        <taxon>Ecdysozoa</taxon>
        <taxon>Arthropoda</taxon>
        <taxon>Hexapoda</taxon>
        <taxon>Insecta</taxon>
        <taxon>Pterygota</taxon>
        <taxon>Neoptera</taxon>
        <taxon>Endopterygota</taxon>
        <taxon>Diptera</taxon>
        <taxon>Nematocera</taxon>
        <taxon>Culicoidea</taxon>
        <taxon>Culicidae</taxon>
        <taxon>Culicinae</taxon>
        <taxon>Culicini</taxon>
        <taxon>Culex</taxon>
        <taxon>Culex</taxon>
    </lineage>
</organism>